<keyword evidence="2" id="KW-0732">Signal</keyword>
<dbReference type="AlphaFoldDB" id="A0ABD0V8V0"/>
<accession>A0ABD0V8V0</accession>
<reference evidence="3 4" key="1">
    <citation type="journal article" date="2024" name="Plant Biotechnol. J.">
        <title>Dendrobium thyrsiflorum genome and its molecular insights into genes involved in important horticultural traits.</title>
        <authorList>
            <person name="Chen B."/>
            <person name="Wang J.Y."/>
            <person name="Zheng P.J."/>
            <person name="Li K.L."/>
            <person name="Liang Y.M."/>
            <person name="Chen X.F."/>
            <person name="Zhang C."/>
            <person name="Zhao X."/>
            <person name="He X."/>
            <person name="Zhang G.Q."/>
            <person name="Liu Z.J."/>
            <person name="Xu Q."/>
        </authorList>
    </citation>
    <scope>NUCLEOTIDE SEQUENCE [LARGE SCALE GENOMIC DNA]</scope>
    <source>
        <strain evidence="3">GZMU011</strain>
    </source>
</reference>
<gene>
    <name evidence="3" type="ORF">M5K25_008524</name>
</gene>
<protein>
    <submittedName>
        <fullName evidence="3">Uncharacterized protein</fullName>
    </submittedName>
</protein>
<dbReference type="Proteomes" id="UP001552299">
    <property type="component" value="Unassembled WGS sequence"/>
</dbReference>
<feature type="signal peptide" evidence="2">
    <location>
        <begin position="1"/>
        <end position="20"/>
    </location>
</feature>
<feature type="chain" id="PRO_5044872806" evidence="2">
    <location>
        <begin position="21"/>
        <end position="197"/>
    </location>
</feature>
<evidence type="ECO:0000256" key="1">
    <source>
        <dbReference type="SAM" id="MobiDB-lite"/>
    </source>
</evidence>
<sequence length="197" mass="21644">MFTFLLCAGCFAALSPPLNRKEHGQAPPRLRVLADHLAFEGAVLTKGIINTDIGEESAAKKVVWSLMDSGGDFWKHSNNEDNMIGTLWTAKETSRRAWTIAMTSGVARTTVFFLQSSLDSSSSSQSRLLTKRSPKEGRPSSPLNELCSGGHIQTPPLDKTFPDPAPHPHRSDYLDSTRRRGSVLKKTELEPEIIGLL</sequence>
<keyword evidence="4" id="KW-1185">Reference proteome</keyword>
<organism evidence="3 4">
    <name type="scientific">Dendrobium thyrsiflorum</name>
    <name type="common">Pinecone-like raceme dendrobium</name>
    <name type="synonym">Orchid</name>
    <dbReference type="NCBI Taxonomy" id="117978"/>
    <lineage>
        <taxon>Eukaryota</taxon>
        <taxon>Viridiplantae</taxon>
        <taxon>Streptophyta</taxon>
        <taxon>Embryophyta</taxon>
        <taxon>Tracheophyta</taxon>
        <taxon>Spermatophyta</taxon>
        <taxon>Magnoliopsida</taxon>
        <taxon>Liliopsida</taxon>
        <taxon>Asparagales</taxon>
        <taxon>Orchidaceae</taxon>
        <taxon>Epidendroideae</taxon>
        <taxon>Malaxideae</taxon>
        <taxon>Dendrobiinae</taxon>
        <taxon>Dendrobium</taxon>
    </lineage>
</organism>
<feature type="compositionally biased region" description="Basic and acidic residues" evidence="1">
    <location>
        <begin position="169"/>
        <end position="178"/>
    </location>
</feature>
<feature type="region of interest" description="Disordered" evidence="1">
    <location>
        <begin position="124"/>
        <end position="179"/>
    </location>
</feature>
<evidence type="ECO:0000313" key="4">
    <source>
        <dbReference type="Proteomes" id="UP001552299"/>
    </source>
</evidence>
<name>A0ABD0V8V0_DENTH</name>
<dbReference type="EMBL" id="JANQDX010000007">
    <property type="protein sequence ID" value="KAL0921450.1"/>
    <property type="molecule type" value="Genomic_DNA"/>
</dbReference>
<proteinExistence type="predicted"/>
<comment type="caution">
    <text evidence="3">The sequence shown here is derived from an EMBL/GenBank/DDBJ whole genome shotgun (WGS) entry which is preliminary data.</text>
</comment>
<evidence type="ECO:0000313" key="3">
    <source>
        <dbReference type="EMBL" id="KAL0921450.1"/>
    </source>
</evidence>
<evidence type="ECO:0000256" key="2">
    <source>
        <dbReference type="SAM" id="SignalP"/>
    </source>
</evidence>